<evidence type="ECO:0000256" key="6">
    <source>
        <dbReference type="ARBA" id="ARBA00023027"/>
    </source>
</evidence>
<feature type="domain" description="3-hydroxyacyl-CoA dehydrogenase C-terminal" evidence="9">
    <location>
        <begin position="225"/>
        <end position="324"/>
    </location>
</feature>
<dbReference type="InterPro" id="IPR006108">
    <property type="entry name" value="3HC_DH_C"/>
</dbReference>
<dbReference type="Pfam" id="PF00378">
    <property type="entry name" value="ECH_1"/>
    <property type="match status" value="1"/>
</dbReference>
<keyword evidence="7" id="KW-0443">Lipid metabolism</keyword>
<accession>A0ABW9XXU1</accession>
<evidence type="ECO:0000256" key="3">
    <source>
        <dbReference type="ARBA" id="ARBA00022832"/>
    </source>
</evidence>
<evidence type="ECO:0000313" key="12">
    <source>
        <dbReference type="Proteomes" id="UP000665561"/>
    </source>
</evidence>
<dbReference type="PANTHER" id="PTHR48075:SF7">
    <property type="entry name" value="3-HYDROXYACYL-COA DEHYDROGENASE-RELATED"/>
    <property type="match status" value="1"/>
</dbReference>
<comment type="similarity">
    <text evidence="2">Belongs to the 3-hydroxyacyl-CoA dehydrogenase family.</text>
</comment>
<evidence type="ECO:0000313" key="11">
    <source>
        <dbReference type="EMBL" id="NBD27523.1"/>
    </source>
</evidence>
<dbReference type="InterPro" id="IPR008927">
    <property type="entry name" value="6-PGluconate_DH-like_C_sf"/>
</dbReference>
<comment type="caution">
    <text evidence="11">The sequence shown here is derived from an EMBL/GenBank/DDBJ whole genome shotgun (WGS) entry which is preliminary data.</text>
</comment>
<evidence type="ECO:0000259" key="10">
    <source>
        <dbReference type="Pfam" id="PF02737"/>
    </source>
</evidence>
<evidence type="ECO:0000256" key="2">
    <source>
        <dbReference type="ARBA" id="ARBA00009463"/>
    </source>
</evidence>
<dbReference type="InterPro" id="IPR001753">
    <property type="entry name" value="Enoyl-CoA_hydra/iso"/>
</dbReference>
<keyword evidence="5" id="KW-0560">Oxidoreductase</keyword>
<dbReference type="SUPFAM" id="SSF51735">
    <property type="entry name" value="NAD(P)-binding Rossmann-fold domains"/>
    <property type="match status" value="1"/>
</dbReference>
<name>A0ABW9XXU1_9BACL</name>
<dbReference type="Pfam" id="PF02737">
    <property type="entry name" value="3HCDH_N"/>
    <property type="match status" value="1"/>
</dbReference>
<keyword evidence="3" id="KW-0276">Fatty acid metabolism</keyword>
<proteinExistence type="inferred from homology"/>
<keyword evidence="4" id="KW-0442">Lipid degradation</keyword>
<keyword evidence="12" id="KW-1185">Reference proteome</keyword>
<evidence type="ECO:0000256" key="5">
    <source>
        <dbReference type="ARBA" id="ARBA00023002"/>
    </source>
</evidence>
<dbReference type="Gene3D" id="1.10.1040.50">
    <property type="match status" value="1"/>
</dbReference>
<organism evidence="11 12">
    <name type="scientific">Paenibacillus glycinis</name>
    <dbReference type="NCBI Taxonomy" id="2697035"/>
    <lineage>
        <taxon>Bacteria</taxon>
        <taxon>Bacillati</taxon>
        <taxon>Bacillota</taxon>
        <taxon>Bacilli</taxon>
        <taxon>Bacillales</taxon>
        <taxon>Paenibacillaceae</taxon>
        <taxon>Paenibacillus</taxon>
    </lineage>
</organism>
<gene>
    <name evidence="11" type="ORF">GT019_26930</name>
</gene>
<comment type="catalytic activity">
    <reaction evidence="8">
        <text>a (3S)-3-hydroxyacyl-CoA + NAD(+) = a 3-oxoacyl-CoA + NADH + H(+)</text>
        <dbReference type="Rhea" id="RHEA:22432"/>
        <dbReference type="ChEBI" id="CHEBI:15378"/>
        <dbReference type="ChEBI" id="CHEBI:57318"/>
        <dbReference type="ChEBI" id="CHEBI:57540"/>
        <dbReference type="ChEBI" id="CHEBI:57945"/>
        <dbReference type="ChEBI" id="CHEBI:90726"/>
        <dbReference type="EC" id="1.1.1.35"/>
    </reaction>
</comment>
<dbReference type="Gene3D" id="3.40.50.720">
    <property type="entry name" value="NAD(P)-binding Rossmann-like Domain"/>
    <property type="match status" value="1"/>
</dbReference>
<protein>
    <submittedName>
        <fullName evidence="11">3-hydroxyacyl-CoA dehydrogenase/enoyl-CoA hydratase family protein</fullName>
    </submittedName>
</protein>
<keyword evidence="6" id="KW-0520">NAD</keyword>
<evidence type="ECO:0000256" key="8">
    <source>
        <dbReference type="ARBA" id="ARBA00049556"/>
    </source>
</evidence>
<dbReference type="Proteomes" id="UP000665561">
    <property type="component" value="Unassembled WGS sequence"/>
</dbReference>
<evidence type="ECO:0000256" key="4">
    <source>
        <dbReference type="ARBA" id="ARBA00022963"/>
    </source>
</evidence>
<evidence type="ECO:0000259" key="9">
    <source>
        <dbReference type="Pfam" id="PF00725"/>
    </source>
</evidence>
<evidence type="ECO:0000256" key="1">
    <source>
        <dbReference type="ARBA" id="ARBA00005005"/>
    </source>
</evidence>
<dbReference type="EMBL" id="JAAAMV010000028">
    <property type="protein sequence ID" value="NBD27523.1"/>
    <property type="molecule type" value="Genomic_DNA"/>
</dbReference>
<sequence>MRQIHYEGGNGVGERSTPSPAIRRAAVIGSGVMGAGIAAQLANAGIRVLLLDVPPASLTEQEARSGATLQDRAVRNRLAAASLAKLAKQEPPALYEASFIHRIAAGNLEDDLGRLGEAEWIVEAVVERLDVKRSVFARVESVLRPGTLVSSNTSGLSVAAMTEGRGEAFRKQFAVTHFFNPPRHMKLVELVPGPDTAAGTLSRLAAICEQQLGKGVVLAKDTPNFIANRIGTYGMLTTIEAMRAFGLGVDEVDALTGPAMGRPKTATFRMLDLVGLDTLLHVLDNVRERSEDPSERDAFARPPVLEALVANGWIGEKAGSGFYRKIKRPGGRSDIETLQPDTLTYAPRRSVNSPVIEAAKAAKGAAAKVKALLFTEPNDRYARFAWQAIKTVLLYSARQLGVVADTIPDIDRALVWGFNWELGPFELWDAIGLERSVQRMRAEGDEIPGWLEEWLAAGNRSFYKQEGSLRFYVNRGEYRQLEEERDVISLQALKASGKTVLGNAGASLLDLGDDVAGLVFHSPNNAIGGDILTAIRQSAEEVGRNWRGLVVANEGRHFCVGANLTMLLLEAQNGDFDEIDDIISLFQNSMLTLKRLDRPVVAAPHRMTLGGGVEACLPADRIVFAAETYFGLVETGVGLIPAGGGCKEAAALADARAGAGGDLQPQINAMFETIAMAKTSTSGFDVARLGFMRPQDRVVIRGESRTAEAKRTVLAMDREGYVPPDAGRRIRVAGREGRAVLQLAVENMRLGGMATPHDVWIGRKLAHVLAGGDAPPGAEVSEQYLLDLEREAFLSLCGEPLTQARMAHMLTTGKPLRN</sequence>
<dbReference type="Pfam" id="PF00725">
    <property type="entry name" value="3HCDH"/>
    <property type="match status" value="1"/>
</dbReference>
<dbReference type="SUPFAM" id="SSF48179">
    <property type="entry name" value="6-phosphogluconate dehydrogenase C-terminal domain-like"/>
    <property type="match status" value="2"/>
</dbReference>
<dbReference type="InterPro" id="IPR036291">
    <property type="entry name" value="NAD(P)-bd_dom_sf"/>
</dbReference>
<dbReference type="InterPro" id="IPR006176">
    <property type="entry name" value="3-OHacyl-CoA_DH_NAD-bd"/>
</dbReference>
<evidence type="ECO:0000256" key="7">
    <source>
        <dbReference type="ARBA" id="ARBA00023098"/>
    </source>
</evidence>
<dbReference type="PANTHER" id="PTHR48075">
    <property type="entry name" value="3-HYDROXYACYL-COA DEHYDROGENASE FAMILY PROTEIN"/>
    <property type="match status" value="1"/>
</dbReference>
<reference evidence="11 12" key="1">
    <citation type="submission" date="2020-01" db="EMBL/GenBank/DDBJ databases">
        <title>Paenibacillus soybeanensis sp. nov. isolated from the nodules of soybean (Glycine max(L.) Merr).</title>
        <authorList>
            <person name="Wang H."/>
        </authorList>
    </citation>
    <scope>NUCLEOTIDE SEQUENCE [LARGE SCALE GENOMIC DNA]</scope>
    <source>
        <strain evidence="11 12">T1</strain>
    </source>
</reference>
<dbReference type="RefSeq" id="WP_161746545.1">
    <property type="nucleotide sequence ID" value="NZ_JAAAMV010000028.1"/>
</dbReference>
<dbReference type="CDD" id="cd06558">
    <property type="entry name" value="crotonase-like"/>
    <property type="match status" value="1"/>
</dbReference>
<dbReference type="Gene3D" id="3.90.226.10">
    <property type="entry name" value="2-enoyl-CoA Hydratase, Chain A, domain 1"/>
    <property type="match status" value="1"/>
</dbReference>
<dbReference type="SUPFAM" id="SSF52096">
    <property type="entry name" value="ClpP/crotonase"/>
    <property type="match status" value="1"/>
</dbReference>
<comment type="pathway">
    <text evidence="1">Lipid metabolism; fatty acid beta-oxidation.</text>
</comment>
<dbReference type="InterPro" id="IPR029045">
    <property type="entry name" value="ClpP/crotonase-like_dom_sf"/>
</dbReference>
<feature type="domain" description="3-hydroxyacyl-CoA dehydrogenase NAD binding" evidence="10">
    <location>
        <begin position="25"/>
        <end position="222"/>
    </location>
</feature>